<proteinExistence type="predicted"/>
<reference evidence="3" key="1">
    <citation type="submission" date="2020-04" db="EMBL/GenBank/DDBJ databases">
        <authorList>
            <person name="Alioto T."/>
            <person name="Alioto T."/>
            <person name="Gomez Garrido J."/>
        </authorList>
    </citation>
    <scope>NUCLEOTIDE SEQUENCE</scope>
    <source>
        <strain evidence="3">A484AB</strain>
    </source>
</reference>
<dbReference type="PANTHER" id="PTHR47266">
    <property type="entry name" value="ENDONUCLEASE-RELATED"/>
    <property type="match status" value="1"/>
</dbReference>
<dbReference type="Gene3D" id="1.10.340.70">
    <property type="match status" value="1"/>
</dbReference>
<evidence type="ECO:0000259" key="2">
    <source>
        <dbReference type="PROSITE" id="PS50994"/>
    </source>
</evidence>
<feature type="region of interest" description="Disordered" evidence="1">
    <location>
        <begin position="1"/>
        <end position="31"/>
    </location>
</feature>
<dbReference type="SUPFAM" id="SSF53098">
    <property type="entry name" value="Ribonuclease H-like"/>
    <property type="match status" value="1"/>
</dbReference>
<dbReference type="GO" id="GO:0003676">
    <property type="term" value="F:nucleic acid binding"/>
    <property type="evidence" value="ECO:0007669"/>
    <property type="project" value="InterPro"/>
</dbReference>
<organism evidence="3 4">
    <name type="scientific">Paramuricea clavata</name>
    <name type="common">Red gorgonian</name>
    <name type="synonym">Violescent sea-whip</name>
    <dbReference type="NCBI Taxonomy" id="317549"/>
    <lineage>
        <taxon>Eukaryota</taxon>
        <taxon>Metazoa</taxon>
        <taxon>Cnidaria</taxon>
        <taxon>Anthozoa</taxon>
        <taxon>Octocorallia</taxon>
        <taxon>Malacalcyonacea</taxon>
        <taxon>Plexauridae</taxon>
        <taxon>Paramuricea</taxon>
    </lineage>
</organism>
<evidence type="ECO:0000313" key="4">
    <source>
        <dbReference type="Proteomes" id="UP001152795"/>
    </source>
</evidence>
<dbReference type="InterPro" id="IPR036397">
    <property type="entry name" value="RNaseH_sf"/>
</dbReference>
<dbReference type="EMBL" id="CACRXK020019673">
    <property type="protein sequence ID" value="CAB4033925.1"/>
    <property type="molecule type" value="Genomic_DNA"/>
</dbReference>
<dbReference type="PROSITE" id="PS50994">
    <property type="entry name" value="INTEGRASE"/>
    <property type="match status" value="1"/>
</dbReference>
<feature type="domain" description="Integrase catalytic" evidence="2">
    <location>
        <begin position="132"/>
        <end position="220"/>
    </location>
</feature>
<feature type="non-terminal residue" evidence="3">
    <location>
        <position position="1"/>
    </location>
</feature>
<dbReference type="OrthoDB" id="413122at2759"/>
<name>A0A6S7JMX9_PARCT</name>
<dbReference type="GO" id="GO:0015074">
    <property type="term" value="P:DNA integration"/>
    <property type="evidence" value="ECO:0007669"/>
    <property type="project" value="InterPro"/>
</dbReference>
<dbReference type="FunFam" id="1.10.340.70:FF:000001">
    <property type="entry name" value="Retrovirus-related Pol polyprotein from transposon gypsy-like Protein"/>
    <property type="match status" value="1"/>
</dbReference>
<gene>
    <name evidence="3" type="ORF">PACLA_8A004835</name>
</gene>
<sequence length="220" mass="24740">MVATPKKNSVDSTQDNPEVLEPFDTLPPSAIEDECHVSNSAADGSGDEEPPHPRKELIYVGAKKNLRKKVVMDVEEISEILHQYHSNPMGGHSGINNNLAKVSQYYIWNGIKEDVVEYCKTCDRCQRYEKLKTQAPELKSIEVNKALELVGMDLIGPLPTTDAGYKYVITFTDYYTKFVDFYPLKEKAAAGIARCIKTFVCRWGALCRLLSDQGREFVAK</sequence>
<comment type="caution">
    <text evidence="3">The sequence shown here is derived from an EMBL/GenBank/DDBJ whole genome shotgun (WGS) entry which is preliminary data.</text>
</comment>
<evidence type="ECO:0000256" key="1">
    <source>
        <dbReference type="SAM" id="MobiDB-lite"/>
    </source>
</evidence>
<dbReference type="Proteomes" id="UP001152795">
    <property type="component" value="Unassembled WGS sequence"/>
</dbReference>
<dbReference type="InterPro" id="IPR052160">
    <property type="entry name" value="Gypsy_RT_Integrase-like"/>
</dbReference>
<feature type="compositionally biased region" description="Polar residues" evidence="1">
    <location>
        <begin position="1"/>
        <end position="16"/>
    </location>
</feature>
<keyword evidence="4" id="KW-1185">Reference proteome</keyword>
<evidence type="ECO:0000313" key="3">
    <source>
        <dbReference type="EMBL" id="CAB4033925.1"/>
    </source>
</evidence>
<dbReference type="Pfam" id="PF17921">
    <property type="entry name" value="Integrase_H2C2"/>
    <property type="match status" value="1"/>
</dbReference>
<dbReference type="Gene3D" id="3.30.420.10">
    <property type="entry name" value="Ribonuclease H-like superfamily/Ribonuclease H"/>
    <property type="match status" value="1"/>
</dbReference>
<accession>A0A6S7JMX9</accession>
<dbReference type="InterPro" id="IPR001584">
    <property type="entry name" value="Integrase_cat-core"/>
</dbReference>
<protein>
    <submittedName>
        <fullName evidence="3">Gag-pol fusion</fullName>
    </submittedName>
</protein>
<dbReference type="InterPro" id="IPR041588">
    <property type="entry name" value="Integrase_H2C2"/>
</dbReference>
<dbReference type="InterPro" id="IPR012337">
    <property type="entry name" value="RNaseH-like_sf"/>
</dbReference>
<dbReference type="AlphaFoldDB" id="A0A6S7JMX9"/>